<name>B8DLE8_NITV9</name>
<dbReference type="InterPro" id="IPR010744">
    <property type="entry name" value="Phage_CI_N"/>
</dbReference>
<dbReference type="HOGENOM" id="CLU_066192_1_2_7"/>
<dbReference type="InterPro" id="IPR036286">
    <property type="entry name" value="LexA/Signal_pep-like_sf"/>
</dbReference>
<dbReference type="Pfam" id="PF00717">
    <property type="entry name" value="Peptidase_S24"/>
    <property type="match status" value="1"/>
</dbReference>
<dbReference type="InterPro" id="IPR010982">
    <property type="entry name" value="Lambda_DNA-bd_dom_sf"/>
</dbReference>
<accession>B8DLE8</accession>
<organism evidence="6">
    <name type="scientific">Nitratidesulfovibrio vulgaris (strain DSM 19637 / Miyazaki F)</name>
    <name type="common">Desulfovibrio vulgaris</name>
    <dbReference type="NCBI Taxonomy" id="883"/>
    <lineage>
        <taxon>Bacteria</taxon>
        <taxon>Pseudomonadati</taxon>
        <taxon>Thermodesulfobacteriota</taxon>
        <taxon>Desulfovibrionia</taxon>
        <taxon>Desulfovibrionales</taxon>
        <taxon>Desulfovibrionaceae</taxon>
        <taxon>Nitratidesulfovibrio</taxon>
    </lineage>
</organism>
<keyword evidence="1" id="KW-0805">Transcription regulation</keyword>
<feature type="domain" description="Bacteriophage CI repressor N-terminal" evidence="5">
    <location>
        <begin position="10"/>
        <end position="73"/>
    </location>
</feature>
<reference evidence="6" key="1">
    <citation type="submission" date="2008-10" db="EMBL/GenBank/DDBJ databases">
        <title>Complete sequence of Desulfovibrio vulgaris str. 'Miyazaki F'.</title>
        <authorList>
            <person name="Lucas S."/>
            <person name="Copeland A."/>
            <person name="Lapidus A."/>
            <person name="Glavina del Rio T."/>
            <person name="Dalin E."/>
            <person name="Tice H."/>
            <person name="Bruce D."/>
            <person name="Goodwin L."/>
            <person name="Pitluck S."/>
            <person name="Sims D."/>
            <person name="Brettin T."/>
            <person name="Detter J.C."/>
            <person name="Han C."/>
            <person name="Larimer F."/>
            <person name="Land M."/>
            <person name="Hauser L."/>
            <person name="Kyrpides N."/>
            <person name="Mikhailova N."/>
            <person name="Hazen T.C."/>
            <person name="Richardson P."/>
        </authorList>
    </citation>
    <scope>NUCLEOTIDE SEQUENCE</scope>
    <source>
        <strain evidence="6">Miyazaki F</strain>
    </source>
</reference>
<gene>
    <name evidence="6" type="ordered locus">DvMF_1261</name>
</gene>
<dbReference type="Gene3D" id="1.10.260.40">
    <property type="entry name" value="lambda repressor-like DNA-binding domains"/>
    <property type="match status" value="1"/>
</dbReference>
<dbReference type="PANTHER" id="PTHR40661:SF3">
    <property type="entry name" value="FELS-1 PROPHAGE TRANSCRIPTIONAL REGULATOR"/>
    <property type="match status" value="1"/>
</dbReference>
<dbReference type="InterPro" id="IPR015927">
    <property type="entry name" value="Peptidase_S24_S26A/B/C"/>
</dbReference>
<dbReference type="Pfam" id="PF07022">
    <property type="entry name" value="Phage_CI_repr"/>
    <property type="match status" value="1"/>
</dbReference>
<dbReference type="SUPFAM" id="SSF51306">
    <property type="entry name" value="LexA/Signal peptidase"/>
    <property type="match status" value="1"/>
</dbReference>
<dbReference type="Gene3D" id="2.10.109.10">
    <property type="entry name" value="Umud Fragment, subunit A"/>
    <property type="match status" value="1"/>
</dbReference>
<evidence type="ECO:0000256" key="2">
    <source>
        <dbReference type="ARBA" id="ARBA00023125"/>
    </source>
</evidence>
<keyword evidence="2" id="KW-0238">DNA-binding</keyword>
<dbReference type="KEGG" id="dvm:DvMF_1261"/>
<dbReference type="OrthoDB" id="5363392at2"/>
<sequence>MQTAKSFEAIFERLMKAAGVRNDSELARALGITPQSVNGARKRGEVPPAWVQSYAERTGTSSDWLFFGRGPMRVEEQAQAAPAGKSAFGPETVTCADCELVMVPMVEARLSAGNGSFEVGADVERRYAFRTDFLLRKGSPSSMVLMRVDGDSMEPYVLNGDVVLVDQSQRDPRPGKVYAVGVEELVYLKVVNASPGKLVLTSYNASYAPLEIDARGDLADGVRIIGRAVWVGRELG</sequence>
<dbReference type="GO" id="GO:0003677">
    <property type="term" value="F:DNA binding"/>
    <property type="evidence" value="ECO:0007669"/>
    <property type="project" value="UniProtKB-KW"/>
</dbReference>
<dbReference type="GO" id="GO:0045892">
    <property type="term" value="P:negative regulation of DNA-templated transcription"/>
    <property type="evidence" value="ECO:0007669"/>
    <property type="project" value="InterPro"/>
</dbReference>
<dbReference type="eggNOG" id="COG2932">
    <property type="taxonomic scope" value="Bacteria"/>
</dbReference>
<evidence type="ECO:0000256" key="3">
    <source>
        <dbReference type="ARBA" id="ARBA00023163"/>
    </source>
</evidence>
<dbReference type="CDD" id="cd06529">
    <property type="entry name" value="S24_LexA-like"/>
    <property type="match status" value="1"/>
</dbReference>
<dbReference type="EMBL" id="CP001197">
    <property type="protein sequence ID" value="ACL08210.1"/>
    <property type="molecule type" value="Genomic_DNA"/>
</dbReference>
<protein>
    <submittedName>
        <fullName evidence="6">Putative phage repressor</fullName>
    </submittedName>
</protein>
<dbReference type="InterPro" id="IPR039418">
    <property type="entry name" value="LexA-like"/>
</dbReference>
<evidence type="ECO:0000259" key="5">
    <source>
        <dbReference type="Pfam" id="PF07022"/>
    </source>
</evidence>
<evidence type="ECO:0000259" key="4">
    <source>
        <dbReference type="Pfam" id="PF00717"/>
    </source>
</evidence>
<proteinExistence type="predicted"/>
<keyword evidence="3" id="KW-0804">Transcription</keyword>
<evidence type="ECO:0000313" key="6">
    <source>
        <dbReference type="EMBL" id="ACL08210.1"/>
    </source>
</evidence>
<dbReference type="STRING" id="883.DvMF_1261"/>
<feature type="domain" description="Peptidase S24/S26A/S26B/S26C" evidence="4">
    <location>
        <begin position="104"/>
        <end position="229"/>
    </location>
</feature>
<dbReference type="AlphaFoldDB" id="B8DLE8"/>
<evidence type="ECO:0000256" key="1">
    <source>
        <dbReference type="ARBA" id="ARBA00023015"/>
    </source>
</evidence>
<dbReference type="PANTHER" id="PTHR40661">
    <property type="match status" value="1"/>
</dbReference>